<dbReference type="Pfam" id="PF14225">
    <property type="entry name" value="MOR2-PAG1_C"/>
    <property type="match status" value="1"/>
</dbReference>
<dbReference type="Pfam" id="PF14228">
    <property type="entry name" value="MOR2-PAG1_mid"/>
    <property type="match status" value="3"/>
</dbReference>
<evidence type="ECO:0000256" key="1">
    <source>
        <dbReference type="SAM" id="MobiDB-lite"/>
    </source>
</evidence>
<dbReference type="InterPro" id="IPR039867">
    <property type="entry name" value="Furry/Tao3/Mor2"/>
</dbReference>
<feature type="region of interest" description="Disordered" evidence="1">
    <location>
        <begin position="2222"/>
        <end position="2245"/>
    </location>
</feature>
<feature type="domain" description="Cell morphogenesis central region" evidence="4">
    <location>
        <begin position="1626"/>
        <end position="1815"/>
    </location>
</feature>
<feature type="compositionally biased region" description="Basic residues" evidence="1">
    <location>
        <begin position="95"/>
        <end position="113"/>
    </location>
</feature>
<feature type="domain" description="Cell morphogenesis central region" evidence="4">
    <location>
        <begin position="843"/>
        <end position="1316"/>
    </location>
</feature>
<evidence type="ECO:0000259" key="2">
    <source>
        <dbReference type="Pfam" id="PF14222"/>
    </source>
</evidence>
<feature type="region of interest" description="Disordered" evidence="1">
    <location>
        <begin position="86"/>
        <end position="117"/>
    </location>
</feature>
<dbReference type="EMBL" id="ML996706">
    <property type="protein sequence ID" value="KAF2396502.1"/>
    <property type="molecule type" value="Genomic_DNA"/>
</dbReference>
<dbReference type="GO" id="GO:0005938">
    <property type="term" value="C:cell cortex"/>
    <property type="evidence" value="ECO:0007669"/>
    <property type="project" value="TreeGrafter"/>
</dbReference>
<protein>
    <recommendedName>
        <fullName evidence="7">Cell morphogenesis protein-like protein</fullName>
    </recommendedName>
</protein>
<feature type="region of interest" description="Disordered" evidence="1">
    <location>
        <begin position="2444"/>
        <end position="2466"/>
    </location>
</feature>
<dbReference type="PANTHER" id="PTHR12295:SF30">
    <property type="entry name" value="PROTEIN FURRY"/>
    <property type="match status" value="1"/>
</dbReference>
<dbReference type="PANTHER" id="PTHR12295">
    <property type="entry name" value="FURRY-RELATED"/>
    <property type="match status" value="1"/>
</dbReference>
<name>A0A6G1HKI4_9PEZI</name>
<proteinExistence type="predicted"/>
<reference evidence="5" key="1">
    <citation type="journal article" date="2020" name="Stud. Mycol.">
        <title>101 Dothideomycetes genomes: a test case for predicting lifestyles and emergence of pathogens.</title>
        <authorList>
            <person name="Haridas S."/>
            <person name="Albert R."/>
            <person name="Binder M."/>
            <person name="Bloem J."/>
            <person name="Labutti K."/>
            <person name="Salamov A."/>
            <person name="Andreopoulos B."/>
            <person name="Baker S."/>
            <person name="Barry K."/>
            <person name="Bills G."/>
            <person name="Bluhm B."/>
            <person name="Cannon C."/>
            <person name="Castanera R."/>
            <person name="Culley D."/>
            <person name="Daum C."/>
            <person name="Ezra D."/>
            <person name="Gonzalez J."/>
            <person name="Henrissat B."/>
            <person name="Kuo A."/>
            <person name="Liang C."/>
            <person name="Lipzen A."/>
            <person name="Lutzoni F."/>
            <person name="Magnuson J."/>
            <person name="Mondo S."/>
            <person name="Nolan M."/>
            <person name="Ohm R."/>
            <person name="Pangilinan J."/>
            <person name="Park H.-J."/>
            <person name="Ramirez L."/>
            <person name="Alfaro M."/>
            <person name="Sun H."/>
            <person name="Tritt A."/>
            <person name="Yoshinaga Y."/>
            <person name="Zwiers L.-H."/>
            <person name="Turgeon B."/>
            <person name="Goodwin S."/>
            <person name="Spatafora J."/>
            <person name="Crous P."/>
            <person name="Grigoriev I."/>
        </authorList>
    </citation>
    <scope>NUCLEOTIDE SEQUENCE</scope>
    <source>
        <strain evidence="5">CBS 262.69</strain>
    </source>
</reference>
<keyword evidence="6" id="KW-1185">Reference proteome</keyword>
<dbReference type="Pfam" id="PF14222">
    <property type="entry name" value="MOR2-PAG1_N"/>
    <property type="match status" value="1"/>
</dbReference>
<evidence type="ECO:0000313" key="5">
    <source>
        <dbReference type="EMBL" id="KAF2396502.1"/>
    </source>
</evidence>
<feature type="domain" description="Cell morphogenesis central region" evidence="4">
    <location>
        <begin position="1326"/>
        <end position="1590"/>
    </location>
</feature>
<feature type="region of interest" description="Disordered" evidence="1">
    <location>
        <begin position="1032"/>
        <end position="1051"/>
    </location>
</feature>
<dbReference type="Proteomes" id="UP000799640">
    <property type="component" value="Unassembled WGS sequence"/>
</dbReference>
<dbReference type="InterPro" id="IPR025481">
    <property type="entry name" value="Cell_Morphogen_C"/>
</dbReference>
<dbReference type="InterPro" id="IPR029473">
    <property type="entry name" value="MOR2-PAG1_mid"/>
</dbReference>
<sequence length="2466" mass="275868">MASIVHGNIQHSRNTSFAGTPITSPLTPQIIAEAGGLENTDELTMAEDQVGMLPSLGPQIAISNPTHIKGHSPSASAAGDALQLNGTRRPERMHSGKARKEHMHSRSQSRHHPHQETQTVGEYALHHLFNSFVAFADQKINQCLGDPRYEPRVETICGPGIDSAFDQLISALGHIAGHKPKPLIDTIMIWRQEKREAAAAARANFTASAELNPPMPADLEHTFTLQQEVITAERKSTVSIYLLCRVLMEIFAQSTLADITPDMADRLESIIYKQLSSADPEYLEGSPFRQSNWVIFGQLLGAMSELDFDNVSRRFLDDLEKMQLHLVKRDVDGKAVLVIRGMRWLKMGHLQESSWNRTCDFLLALSKFSAHASGQSIKYAFNTLFKELLLPLVASATSEFNTPKWKLVIEAIKPKVAQMLAKPKHWHNAFPAMAVILCASPHESFASSWLSLIMPLQTKLKERSTRPAALRGICRLVWTYLYRTADTPTTTIKNLNEVVRLVFIPGKRSYISTDAAIAEPLIQLIRIIGYKYQDFCFRTIIFPLMNSDMFTSGKDLRIADLEPEKIVVGIRAFLAVMADLEKGEQPPFPVSFESDPSLETFTVSSMPLSPNPMAEPSRSVFSKQDRLSRPVLVSNFADVTKESYNKFCKILGEITILCDNVFGGQAVLDEKFSSQTPKTPMAEAFSFGRRDDHGTPSDSRQGFYDLLHVAVQALPRCLSPHISFKSLINLLCTGTAHVQSNIAASSAQSLKAIARQSHAQQITISFARFIFNFDDRYSTMSDGGMLGPDHIESTLRLYVELLHIWIEEIKQKTKRVAADHHIDEAYTGNRGVQLDLSGIWAHVDEVESHGLFFLCSPSPRVRTVAVTVLRLVTEFDTALGKDSPRVIKIVEGSPQGVIDINEEKLSVAERSRLQRGMRNNTQSTLAELCSSDLPYDATLWFKIFPSVVRMGFELCPFAATLTREIICARISQMLKVIVSLAEGHRNGPFTPMDLITTRGGARLASTAPDMVIEQWKLYLIFACMTLTNIGPEPAANQPQNHTRKSSKSSQQSAGRVISAKDLFNKVIPFLAVTNTTVRDAVVKGLGSINKNLYRTLLEALQPAVVNCNDEAKVRMANHQRTMSNYRGNPHNDYLRTEIAHVYKLTSHFLRSAEAYNDEWILNNLVNYTKDLRLFLNDTEVQAEWKFQKLRTHYCGLMEELYAGINKTKDPIRWMPFQSRKAAFTLMEDWCGFSPNQPEIRQREESMRRSMLDHEQEHGHKGVVTAAMEIEKRDLRTAALSAMATLCGGPVSITTDSKTQLSFNVARMLAWIDMIFETLSDKSHAIGRRALKNLILHNAEYPPFLGRSVEMCYIAKSPKALESYFEVVNEVITESKDFAPSFYMIICAALYTLGNENNQLRIKAARLLRTLEERQQKSSKLQDLDISISDKTIAVYKRAQFETSQRLAQQHSELAFHVFSEFCRFFKDLKPDHQRNMVAAMLPWVQTIELQVDPNGGPTGTSYMLLVNLFEITVRCGNALHNEIQALWQALAAGPHAGNVQLVLDFIINICLERKEQNFVDYAKQIVVYLAGTPAGSKVVEFLLLQITPKAMVQDKEKRQSHSVPQQAYNFPYLAKLQELLPGGNKQKGFSLGQLCLILLVDLMVSPMQLSSEYLPLLLQVVLILWDAHIPLVQDQAREMLVHLIHELVISQIDDSSTLPTKREIEDLIDAVRRHDPKVVWAYDDLNGKADGDNSLRVPEGMVYVATQVYEIFSKTYPGIQDEWSKTSLSWASNCTVTHLACRSFQLFRCILSTLDSDMLADMLIRLSNTIAHDDPEVQRFSTEILMSLKKIIDALAPEDLIQYPQYPQLFWATVACLDTIHEREFVESIAMLEKLMDKLDLSDPVIVKVLIDDQPPSWQGPFEGLQTLVCKGVRSSLCLNQSLRVLEKLAILPSNDLVGDGSCLLFTILANLPRYLQSFEEDSNIAASVASAATLAKVADSQLYSDVAKVLHAFSGQRYRKVEDFISQILQAIRSTFFPDHEYKCLIFLMSLLTNKLPWFKIRSMELLSVFIPAIDMRKPEIATKGPDLITPLLRLLQTEFCPQALGVLDKVMAITATPTDYKHIRMSMYGAHTSRAVRKEFDKTQSLYGIPEESGWSIPIPSMHAQNTRHNLHAVFYMCAGRDVVVTAEDATPKIELVADDYTGSYFQDYRTATMMSDDTRGDGHMGDLVMKLESLDDFFDDDNADTETGSATSPSAHHFPSPTVDAREDLYDQQTFPILNKSLMRKTSVSSFQNGFVDTRMSPSREAMIMTPGAFTTHSGLQHPHPRPTLHARSVTSPGVQVPHHMTPFASTTTLPASSSFSFEETLVDDPFSEDEGRAPGMPHPGLRTHANTFHGGISPGGSSSSSVGTGGPDGGKFSIDNMLRQPQSLRSGLRSGIRRLTGGGGDAREAARAREALRLQTQRSPRVPKVPDVFLQNPKSSEI</sequence>
<feature type="compositionally biased region" description="Polar residues" evidence="1">
    <location>
        <begin position="2228"/>
        <end position="2237"/>
    </location>
</feature>
<feature type="compositionally biased region" description="Polar residues" evidence="1">
    <location>
        <begin position="9"/>
        <end position="23"/>
    </location>
</feature>
<dbReference type="InterPro" id="IPR016024">
    <property type="entry name" value="ARM-type_fold"/>
</dbReference>
<dbReference type="OrthoDB" id="6287725at2759"/>
<accession>A0A6G1HKI4</accession>
<dbReference type="GO" id="GO:0000902">
    <property type="term" value="P:cell morphogenesis"/>
    <property type="evidence" value="ECO:0007669"/>
    <property type="project" value="InterPro"/>
</dbReference>
<feature type="domain" description="Cell morphogenesis protein C-terminal" evidence="3">
    <location>
        <begin position="1847"/>
        <end position="2096"/>
    </location>
</feature>
<dbReference type="InterPro" id="IPR025614">
    <property type="entry name" value="Cell_morpho_N"/>
</dbReference>
<evidence type="ECO:0000259" key="3">
    <source>
        <dbReference type="Pfam" id="PF14225"/>
    </source>
</evidence>
<organism evidence="5 6">
    <name type="scientific">Trichodelitschia bisporula</name>
    <dbReference type="NCBI Taxonomy" id="703511"/>
    <lineage>
        <taxon>Eukaryota</taxon>
        <taxon>Fungi</taxon>
        <taxon>Dikarya</taxon>
        <taxon>Ascomycota</taxon>
        <taxon>Pezizomycotina</taxon>
        <taxon>Dothideomycetes</taxon>
        <taxon>Dothideomycetes incertae sedis</taxon>
        <taxon>Phaeotrichales</taxon>
        <taxon>Phaeotrichaceae</taxon>
        <taxon>Trichodelitschia</taxon>
    </lineage>
</organism>
<evidence type="ECO:0008006" key="7">
    <source>
        <dbReference type="Google" id="ProtNLM"/>
    </source>
</evidence>
<evidence type="ECO:0000259" key="4">
    <source>
        <dbReference type="Pfam" id="PF14228"/>
    </source>
</evidence>
<feature type="domain" description="Cell morphogenesis protein N-terminal" evidence="2">
    <location>
        <begin position="233"/>
        <end position="806"/>
    </location>
</feature>
<dbReference type="GO" id="GO:0030427">
    <property type="term" value="C:site of polarized growth"/>
    <property type="evidence" value="ECO:0007669"/>
    <property type="project" value="TreeGrafter"/>
</dbReference>
<evidence type="ECO:0000313" key="6">
    <source>
        <dbReference type="Proteomes" id="UP000799640"/>
    </source>
</evidence>
<feature type="region of interest" description="Disordered" evidence="1">
    <location>
        <begin position="2374"/>
        <end position="2403"/>
    </location>
</feature>
<gene>
    <name evidence="5" type="ORF">EJ06DRAFT_524485</name>
</gene>
<feature type="region of interest" description="Disordered" evidence="1">
    <location>
        <begin position="1"/>
        <end position="23"/>
    </location>
</feature>
<dbReference type="SUPFAM" id="SSF48371">
    <property type="entry name" value="ARM repeat"/>
    <property type="match status" value="1"/>
</dbReference>